<evidence type="ECO:0000313" key="2">
    <source>
        <dbReference type="EMBL" id="WLD57400.1"/>
    </source>
</evidence>
<dbReference type="SUPFAM" id="SSF55781">
    <property type="entry name" value="GAF domain-like"/>
    <property type="match status" value="1"/>
</dbReference>
<dbReference type="PANTHER" id="PTHR43155">
    <property type="entry name" value="CYCLIC DI-GMP PHOSPHODIESTERASE PA4108-RELATED"/>
    <property type="match status" value="1"/>
</dbReference>
<accession>A0AB38YDQ3</accession>
<protein>
    <submittedName>
        <fullName evidence="2">GAF domain-containing protein</fullName>
    </submittedName>
</protein>
<dbReference type="SMART" id="SM00065">
    <property type="entry name" value="GAF"/>
    <property type="match status" value="1"/>
</dbReference>
<dbReference type="PROSITE" id="PS51832">
    <property type="entry name" value="HD_GYP"/>
    <property type="match status" value="2"/>
</dbReference>
<dbReference type="Pfam" id="PF01590">
    <property type="entry name" value="GAF"/>
    <property type="match status" value="1"/>
</dbReference>
<name>A0AB38YDQ3_9GAMM</name>
<dbReference type="Pfam" id="PF13487">
    <property type="entry name" value="HD_5"/>
    <property type="match status" value="1"/>
</dbReference>
<proteinExistence type="predicted"/>
<gene>
    <name evidence="2" type="ORF">NFC81_11840</name>
</gene>
<dbReference type="AlphaFoldDB" id="A0AB38YDQ3"/>
<dbReference type="GO" id="GO:0008081">
    <property type="term" value="F:phosphoric diester hydrolase activity"/>
    <property type="evidence" value="ECO:0007669"/>
    <property type="project" value="UniProtKB-ARBA"/>
</dbReference>
<dbReference type="RefSeq" id="WP_304994686.1">
    <property type="nucleotide sequence ID" value="NZ_CP101717.1"/>
</dbReference>
<dbReference type="Gene3D" id="3.30.450.40">
    <property type="match status" value="1"/>
</dbReference>
<feature type="domain" description="HD-GYP" evidence="1">
    <location>
        <begin position="319"/>
        <end position="522"/>
    </location>
</feature>
<dbReference type="PANTHER" id="PTHR43155:SF2">
    <property type="entry name" value="CYCLIC DI-GMP PHOSPHODIESTERASE PA4108"/>
    <property type="match status" value="1"/>
</dbReference>
<dbReference type="InterPro" id="IPR003018">
    <property type="entry name" value="GAF"/>
</dbReference>
<organism evidence="2">
    <name type="scientific">Salinispirillum sp. LH 10-3-1</name>
    <dbReference type="NCBI Taxonomy" id="2952525"/>
    <lineage>
        <taxon>Bacteria</taxon>
        <taxon>Pseudomonadati</taxon>
        <taxon>Pseudomonadota</taxon>
        <taxon>Gammaproteobacteria</taxon>
        <taxon>Oceanospirillales</taxon>
        <taxon>Saccharospirillaceae</taxon>
        <taxon>Salinispirillum</taxon>
    </lineage>
</organism>
<dbReference type="CDD" id="cd00077">
    <property type="entry name" value="HDc"/>
    <property type="match status" value="1"/>
</dbReference>
<evidence type="ECO:0000259" key="1">
    <source>
        <dbReference type="PROSITE" id="PS51832"/>
    </source>
</evidence>
<dbReference type="Gene3D" id="1.10.3210.10">
    <property type="entry name" value="Hypothetical protein af1432"/>
    <property type="match status" value="2"/>
</dbReference>
<dbReference type="EMBL" id="CP101717">
    <property type="protein sequence ID" value="WLD57400.1"/>
    <property type="molecule type" value="Genomic_DNA"/>
</dbReference>
<dbReference type="InterPro" id="IPR029016">
    <property type="entry name" value="GAF-like_dom_sf"/>
</dbReference>
<feature type="domain" description="HD-GYP" evidence="1">
    <location>
        <begin position="203"/>
        <end position="290"/>
    </location>
</feature>
<reference evidence="2" key="1">
    <citation type="submission" date="2022-07" db="EMBL/GenBank/DDBJ databases">
        <title>Complete genome sequence of Salinispirillum sp. LH10-3-1 capable of multiple carbohydrate inversion isolated from a soda lake.</title>
        <authorList>
            <person name="Liu J."/>
            <person name="Zhai Y."/>
            <person name="Zhang H."/>
            <person name="Yang H."/>
            <person name="Qu J."/>
            <person name="Li J."/>
        </authorList>
    </citation>
    <scope>NUCLEOTIDE SEQUENCE</scope>
    <source>
        <strain evidence="2">LH 10-3-1</strain>
    </source>
</reference>
<dbReference type="SUPFAM" id="SSF109604">
    <property type="entry name" value="HD-domain/PDEase-like"/>
    <property type="match status" value="1"/>
</dbReference>
<sequence length="534" mass="59896">MTRPVSVQPPSVDATHQDLLVLLARQTSLGALLDSIVSEAMRLTGADGGTLYLMKGEGHERSLHFSVVRTDSLGIAINGYAGDHVPMLPIKLYLDDEPNHHNVASHAALSGQTVCIEDAYTVDEFDFSGTKRFDASNGYRSKSFLTLPLTDHQDEVIGVLQLLNATTDNGEVVGFSDEVIPSIEALATYAAVSLNNQILIHSHKELLDAFIKSLARITDVRSPHTSLHCQRIPELTELIARAACEQKEGYFADFNLSEEEWYELSVAAWMHDCGKLATPDYVVEKATKLNLILDGIDAIKARFAARIAQRENEYLRAMLQGGDVATLQLEMDMELAQLRDDCAFLERSNLGGEFMRPEDQERVRGMAALTWRDNQGEEQRMLSDVEIHNLCISRGTLNDEERAIINRHIDITIDILEALPFPKHLKRVPEYAGGHHEKMNGKGFPRGLTRDQLSIPARMMGVADIFEALTAKERPYKKPMPLSQSFSILRKMRDEEHIDPDVYELFLTSGVWREYAERHLGDVQKDVDDVTPYL</sequence>
<dbReference type="InterPro" id="IPR003607">
    <property type="entry name" value="HD/PDEase_dom"/>
</dbReference>
<dbReference type="InterPro" id="IPR037522">
    <property type="entry name" value="HD_GYP_dom"/>
</dbReference>